<organism evidence="7 8">
    <name type="scientific">Smittium mucronatum</name>
    <dbReference type="NCBI Taxonomy" id="133383"/>
    <lineage>
        <taxon>Eukaryota</taxon>
        <taxon>Fungi</taxon>
        <taxon>Fungi incertae sedis</taxon>
        <taxon>Zoopagomycota</taxon>
        <taxon>Kickxellomycotina</taxon>
        <taxon>Harpellomycetes</taxon>
        <taxon>Harpellales</taxon>
        <taxon>Legeriomycetaceae</taxon>
        <taxon>Smittium</taxon>
    </lineage>
</organism>
<feature type="compositionally biased region" description="Polar residues" evidence="5">
    <location>
        <begin position="139"/>
        <end position="161"/>
    </location>
</feature>
<feature type="compositionally biased region" description="Low complexity" evidence="5">
    <location>
        <begin position="109"/>
        <end position="121"/>
    </location>
</feature>
<dbReference type="AlphaFoldDB" id="A0A1R0H0L8"/>
<evidence type="ECO:0000313" key="8">
    <source>
        <dbReference type="Proteomes" id="UP000187455"/>
    </source>
</evidence>
<sequence>MDSTNTPGDICPPSNVQIPVTSETQTASEHTHANLVSPDHPSGSNSKQSIGDLNTPNQFSSLHTPESRSLTDSKEPHIKDPKEGSSGQVHNNVDSGVSASLSNPTQPQSSSAPIAMSNSSIVENNPPVSSNDVDEVTLNDLTDNNVDPPTQGHQNLPTSETLLEFEGENVSHSEGAPPASEIQGSQGSLPSSNQRYWCHQCQRETPTMMAPNLICSVCHGEFVEEFAAVEEHHTSSREPSRSGRSRSSNTRTATLNQDLNNSDIPGQEISFILRSLLSQASPDSEFRSGSTQGSANHMSSGFESLFTPMAPRSNSDLSSGNQNAQNSDGATVNQSVDPSTSTSESADGSQSTDGQQAQPSNPQDGQNNFPFTRSYRSSDGNGFTIFHSHNLSRSASADPNNDANNPNVEIPLNLGGLFNLFLGGGNPENANNLFGTLFGAAGNVGDYAWGPSGLDDIITQLMEQNQGQNSPHPTPEEYIQKLQRIKVTPGVLESSKECGICMEDYNVSDTIVQLGCHHQFHEDCITKWLRVNGSCPICRIPVGESSDDQNNSMDVDDESAGANENTSSSAPPTSNPDRLSASPSVIVSDPPPNDSDRHFNSNTDEIENGEQMLPGYFPQNRPN</sequence>
<evidence type="ECO:0000256" key="1">
    <source>
        <dbReference type="ARBA" id="ARBA00022723"/>
    </source>
</evidence>
<feature type="compositionally biased region" description="Basic and acidic residues" evidence="5">
    <location>
        <begin position="229"/>
        <end position="241"/>
    </location>
</feature>
<dbReference type="OrthoDB" id="8062037at2759"/>
<comment type="caution">
    <text evidence="7">The sequence shown here is derived from an EMBL/GenBank/DDBJ whole genome shotgun (WGS) entry which is preliminary data.</text>
</comment>
<feature type="region of interest" description="Disordered" evidence="5">
    <location>
        <begin position="1"/>
        <end position="193"/>
    </location>
</feature>
<dbReference type="GO" id="GO:0016567">
    <property type="term" value="P:protein ubiquitination"/>
    <property type="evidence" value="ECO:0007669"/>
    <property type="project" value="TreeGrafter"/>
</dbReference>
<dbReference type="SMART" id="SM00184">
    <property type="entry name" value="RING"/>
    <property type="match status" value="1"/>
</dbReference>
<dbReference type="GO" id="GO:0005737">
    <property type="term" value="C:cytoplasm"/>
    <property type="evidence" value="ECO:0007669"/>
    <property type="project" value="TreeGrafter"/>
</dbReference>
<dbReference type="EMBL" id="LSSL01001333">
    <property type="protein sequence ID" value="OLY82675.1"/>
    <property type="molecule type" value="Genomic_DNA"/>
</dbReference>
<proteinExistence type="predicted"/>
<feature type="region of interest" description="Disordered" evidence="5">
    <location>
        <begin position="282"/>
        <end position="376"/>
    </location>
</feature>
<name>A0A1R0H0L8_9FUNG</name>
<accession>A0A1R0H0L8</accession>
<evidence type="ECO:0000256" key="4">
    <source>
        <dbReference type="PROSITE-ProRule" id="PRU00175"/>
    </source>
</evidence>
<dbReference type="Pfam" id="PF13639">
    <property type="entry name" value="zf-RING_2"/>
    <property type="match status" value="1"/>
</dbReference>
<evidence type="ECO:0000256" key="2">
    <source>
        <dbReference type="ARBA" id="ARBA00022771"/>
    </source>
</evidence>
<dbReference type="InterPro" id="IPR001841">
    <property type="entry name" value="Znf_RING"/>
</dbReference>
<feature type="compositionally biased region" description="Polar residues" evidence="5">
    <location>
        <begin position="282"/>
        <end position="302"/>
    </location>
</feature>
<keyword evidence="8" id="KW-1185">Reference proteome</keyword>
<feature type="compositionally biased region" description="Basic and acidic residues" evidence="5">
    <location>
        <begin position="65"/>
        <end position="83"/>
    </location>
</feature>
<feature type="compositionally biased region" description="Low complexity" evidence="5">
    <location>
        <begin position="565"/>
        <end position="576"/>
    </location>
</feature>
<feature type="compositionally biased region" description="Polar residues" evidence="5">
    <location>
        <begin position="122"/>
        <end position="131"/>
    </location>
</feature>
<dbReference type="PANTHER" id="PTHR15710:SF243">
    <property type="entry name" value="E3 UBIQUITIN-PROTEIN LIGASE PRAJA-2 ISOFORM X1"/>
    <property type="match status" value="1"/>
</dbReference>
<keyword evidence="2 4" id="KW-0863">Zinc-finger</keyword>
<evidence type="ECO:0000256" key="3">
    <source>
        <dbReference type="ARBA" id="ARBA00022833"/>
    </source>
</evidence>
<feature type="compositionally biased region" description="Polar residues" evidence="5">
    <location>
        <begin position="14"/>
        <end position="28"/>
    </location>
</feature>
<feature type="compositionally biased region" description="Polar residues" evidence="5">
    <location>
        <begin position="85"/>
        <end position="108"/>
    </location>
</feature>
<gene>
    <name evidence="7" type="ORF">AYI68_g3197</name>
</gene>
<dbReference type="GO" id="GO:0061630">
    <property type="term" value="F:ubiquitin protein ligase activity"/>
    <property type="evidence" value="ECO:0007669"/>
    <property type="project" value="TreeGrafter"/>
</dbReference>
<feature type="domain" description="RING-type" evidence="6">
    <location>
        <begin position="498"/>
        <end position="539"/>
    </location>
</feature>
<evidence type="ECO:0000313" key="7">
    <source>
        <dbReference type="EMBL" id="OLY82675.1"/>
    </source>
</evidence>
<reference evidence="7 8" key="1">
    <citation type="journal article" date="2016" name="Mol. Biol. Evol.">
        <title>Genome-Wide Survey of Gut Fungi (Harpellales) Reveals the First Horizontally Transferred Ubiquitin Gene from a Mosquito Host.</title>
        <authorList>
            <person name="Wang Y."/>
            <person name="White M.M."/>
            <person name="Kvist S."/>
            <person name="Moncalvo J.M."/>
        </authorList>
    </citation>
    <scope>NUCLEOTIDE SEQUENCE [LARGE SCALE GENOMIC DNA]</scope>
    <source>
        <strain evidence="7 8">ALG-7-W6</strain>
    </source>
</reference>
<feature type="compositionally biased region" description="Polar residues" evidence="5">
    <location>
        <begin position="255"/>
        <end position="264"/>
    </location>
</feature>
<dbReference type="SUPFAM" id="SSF57850">
    <property type="entry name" value="RING/U-box"/>
    <property type="match status" value="1"/>
</dbReference>
<dbReference type="STRING" id="133383.A0A1R0H0L8"/>
<evidence type="ECO:0000259" key="6">
    <source>
        <dbReference type="PROSITE" id="PS50089"/>
    </source>
</evidence>
<feature type="compositionally biased region" description="Low complexity" evidence="5">
    <location>
        <begin position="245"/>
        <end position="254"/>
    </location>
</feature>
<evidence type="ECO:0000256" key="5">
    <source>
        <dbReference type="SAM" id="MobiDB-lite"/>
    </source>
</evidence>
<feature type="compositionally biased region" description="Polar residues" evidence="5">
    <location>
        <begin position="312"/>
        <end position="376"/>
    </location>
</feature>
<feature type="compositionally biased region" description="Polar residues" evidence="5">
    <location>
        <begin position="182"/>
        <end position="193"/>
    </location>
</feature>
<keyword evidence="1" id="KW-0479">Metal-binding</keyword>
<dbReference type="Proteomes" id="UP000187455">
    <property type="component" value="Unassembled WGS sequence"/>
</dbReference>
<keyword evidence="3" id="KW-0862">Zinc</keyword>
<protein>
    <submittedName>
        <fullName evidence="7">Putative RING finger protein</fullName>
    </submittedName>
</protein>
<feature type="region of interest" description="Disordered" evidence="5">
    <location>
        <begin position="229"/>
        <end position="264"/>
    </location>
</feature>
<dbReference type="Gene3D" id="3.30.40.10">
    <property type="entry name" value="Zinc/RING finger domain, C3HC4 (zinc finger)"/>
    <property type="match status" value="1"/>
</dbReference>
<dbReference type="PROSITE" id="PS50089">
    <property type="entry name" value="ZF_RING_2"/>
    <property type="match status" value="1"/>
</dbReference>
<feature type="compositionally biased region" description="Polar residues" evidence="5">
    <location>
        <begin position="42"/>
        <end position="64"/>
    </location>
</feature>
<dbReference type="PANTHER" id="PTHR15710">
    <property type="entry name" value="E3 UBIQUITIN-PROTEIN LIGASE PRAJA"/>
    <property type="match status" value="1"/>
</dbReference>
<dbReference type="GO" id="GO:0008270">
    <property type="term" value="F:zinc ion binding"/>
    <property type="evidence" value="ECO:0007669"/>
    <property type="project" value="UniProtKB-KW"/>
</dbReference>
<feature type="region of interest" description="Disordered" evidence="5">
    <location>
        <begin position="541"/>
        <end position="623"/>
    </location>
</feature>
<dbReference type="InterPro" id="IPR013083">
    <property type="entry name" value="Znf_RING/FYVE/PHD"/>
</dbReference>